<dbReference type="InterPro" id="IPR001958">
    <property type="entry name" value="Tet-R_TetA/multi-R_MdtG-like"/>
</dbReference>
<gene>
    <name evidence="8" type="ORF">TCLT_LOCUS6439</name>
</gene>
<evidence type="ECO:0000259" key="7">
    <source>
        <dbReference type="PROSITE" id="PS50850"/>
    </source>
</evidence>
<dbReference type="Pfam" id="PF07690">
    <property type="entry name" value="MFS_1"/>
    <property type="match status" value="1"/>
</dbReference>
<feature type="transmembrane region" description="Helical" evidence="6">
    <location>
        <begin position="32"/>
        <end position="52"/>
    </location>
</feature>
<dbReference type="EMBL" id="UYYF01004415">
    <property type="protein sequence ID" value="VDN03791.1"/>
    <property type="molecule type" value="Genomic_DNA"/>
</dbReference>
<feature type="transmembrane region" description="Helical" evidence="6">
    <location>
        <begin position="232"/>
        <end position="250"/>
    </location>
</feature>
<feature type="transmembrane region" description="Helical" evidence="6">
    <location>
        <begin position="155"/>
        <end position="178"/>
    </location>
</feature>
<feature type="transmembrane region" description="Helical" evidence="6">
    <location>
        <begin position="291"/>
        <end position="308"/>
    </location>
</feature>
<keyword evidence="9" id="KW-1185">Reference proteome</keyword>
<evidence type="ECO:0000313" key="8">
    <source>
        <dbReference type="EMBL" id="VDN03791.1"/>
    </source>
</evidence>
<dbReference type="Proteomes" id="UP000276776">
    <property type="component" value="Unassembled WGS sequence"/>
</dbReference>
<dbReference type="PRINTS" id="PR01035">
    <property type="entry name" value="TCRTETA"/>
</dbReference>
<feature type="transmembrane region" description="Helical" evidence="6">
    <location>
        <begin position="262"/>
        <end position="279"/>
    </location>
</feature>
<dbReference type="SUPFAM" id="SSF103473">
    <property type="entry name" value="MFS general substrate transporter"/>
    <property type="match status" value="1"/>
</dbReference>
<name>A0A0N5D0V5_THECL</name>
<dbReference type="PANTHER" id="PTHR23504:SF31">
    <property type="entry name" value="MAJOR FACILITATOR SUPERFAMILY DOMAIN-CONTAINING PROTEIN 10"/>
    <property type="match status" value="1"/>
</dbReference>
<feature type="transmembrane region" description="Helical" evidence="6">
    <location>
        <begin position="314"/>
        <end position="336"/>
    </location>
</feature>
<evidence type="ECO:0000256" key="2">
    <source>
        <dbReference type="ARBA" id="ARBA00022448"/>
    </source>
</evidence>
<feature type="domain" description="Major facilitator superfamily (MFS) profile" evidence="7">
    <location>
        <begin position="1"/>
        <end position="403"/>
    </location>
</feature>
<accession>A0A0N5D0V5</accession>
<evidence type="ECO:0000313" key="10">
    <source>
        <dbReference type="WBParaSite" id="TCLT_0000645001-mRNA-1"/>
    </source>
</evidence>
<sequence length="403" mass="44716">MLQDWLYNNIEKFCRFFQTTIGTPSSKRLHSVFFGGVLASLYCLLQFLSSPLFGALSDVFGRKYILLISISGTLLSYIIWANANTFTLFVLSRIIGGFSKASVSICIAAMADVYSQNNVGQGMAVIGGSFSIGFLIGPIFGVYFSRSTNRGSELIISAVAKFDIILTIMEFAFVALILPETLEISKRKTLARHVWNNCMSYIKPKALFQFSVVKNRLNKTGIKKMQLYGRAYFLYIFLYSGLEFTLSFLTHTRYSYDSMQQGRMYFFIGALMIITQGGIVRRIPVHKQHTAIIYGVLFTVCAYIIIGYSTRIEVFYFGLALYAIASSLVVPCMTTCTSNLAPSDVKGATIGVFRSLGALARALAPLFASTVFWLHGPTVCYSIGGCLLILPIVILRQVSSEAR</sequence>
<dbReference type="OMA" id="EWYVNIS"/>
<evidence type="ECO:0000256" key="5">
    <source>
        <dbReference type="ARBA" id="ARBA00023136"/>
    </source>
</evidence>
<reference evidence="8 9" key="2">
    <citation type="submission" date="2018-11" db="EMBL/GenBank/DDBJ databases">
        <authorList>
            <consortium name="Pathogen Informatics"/>
        </authorList>
    </citation>
    <scope>NUCLEOTIDE SEQUENCE [LARGE SCALE GENOMIC DNA]</scope>
</reference>
<evidence type="ECO:0000256" key="3">
    <source>
        <dbReference type="ARBA" id="ARBA00022692"/>
    </source>
</evidence>
<proteinExistence type="predicted"/>
<evidence type="ECO:0000313" key="9">
    <source>
        <dbReference type="Proteomes" id="UP000276776"/>
    </source>
</evidence>
<feature type="transmembrane region" description="Helical" evidence="6">
    <location>
        <begin position="64"/>
        <end position="80"/>
    </location>
</feature>
<dbReference type="PANTHER" id="PTHR23504">
    <property type="entry name" value="MAJOR FACILITATOR SUPERFAMILY DOMAIN-CONTAINING PROTEIN 10"/>
    <property type="match status" value="1"/>
</dbReference>
<dbReference type="Gene3D" id="1.20.1250.20">
    <property type="entry name" value="MFS general substrate transporter like domains"/>
    <property type="match status" value="1"/>
</dbReference>
<protein>
    <submittedName>
        <fullName evidence="10">MFS domain-containing protein</fullName>
    </submittedName>
</protein>
<dbReference type="STRING" id="103827.A0A0N5D0V5"/>
<feature type="transmembrane region" description="Helical" evidence="6">
    <location>
        <begin position="123"/>
        <end position="143"/>
    </location>
</feature>
<feature type="transmembrane region" description="Helical" evidence="6">
    <location>
        <begin position="86"/>
        <end position="111"/>
    </location>
</feature>
<dbReference type="OrthoDB" id="196650at2759"/>
<dbReference type="GO" id="GO:0031526">
    <property type="term" value="C:brush border membrane"/>
    <property type="evidence" value="ECO:0007669"/>
    <property type="project" value="TreeGrafter"/>
</dbReference>
<dbReference type="WBParaSite" id="TCLT_0000645001-mRNA-1">
    <property type="protein sequence ID" value="TCLT_0000645001-mRNA-1"/>
    <property type="gene ID" value="TCLT_0000645001"/>
</dbReference>
<comment type="subcellular location">
    <subcellularLocation>
        <location evidence="1">Membrane</location>
        <topology evidence="1">Multi-pass membrane protein</topology>
    </subcellularLocation>
</comment>
<dbReference type="InterPro" id="IPR020846">
    <property type="entry name" value="MFS_dom"/>
</dbReference>
<dbReference type="InterPro" id="IPR011701">
    <property type="entry name" value="MFS"/>
</dbReference>
<dbReference type="AlphaFoldDB" id="A0A0N5D0V5"/>
<keyword evidence="2" id="KW-0813">Transport</keyword>
<dbReference type="PROSITE" id="PS50850">
    <property type="entry name" value="MFS"/>
    <property type="match status" value="1"/>
</dbReference>
<keyword evidence="5 6" id="KW-0472">Membrane</keyword>
<keyword evidence="4 6" id="KW-1133">Transmembrane helix</keyword>
<feature type="transmembrane region" description="Helical" evidence="6">
    <location>
        <begin position="374"/>
        <end position="395"/>
    </location>
</feature>
<dbReference type="GO" id="GO:0022857">
    <property type="term" value="F:transmembrane transporter activity"/>
    <property type="evidence" value="ECO:0007669"/>
    <property type="project" value="InterPro"/>
</dbReference>
<organism evidence="10">
    <name type="scientific">Thelazia callipaeda</name>
    <name type="common">Oriental eyeworm</name>
    <name type="synonym">Parasitic nematode</name>
    <dbReference type="NCBI Taxonomy" id="103827"/>
    <lineage>
        <taxon>Eukaryota</taxon>
        <taxon>Metazoa</taxon>
        <taxon>Ecdysozoa</taxon>
        <taxon>Nematoda</taxon>
        <taxon>Chromadorea</taxon>
        <taxon>Rhabditida</taxon>
        <taxon>Spirurina</taxon>
        <taxon>Spiruromorpha</taxon>
        <taxon>Thelazioidea</taxon>
        <taxon>Thelaziidae</taxon>
        <taxon>Thelazia</taxon>
    </lineage>
</organism>
<keyword evidence="3 6" id="KW-0812">Transmembrane</keyword>
<evidence type="ECO:0000256" key="1">
    <source>
        <dbReference type="ARBA" id="ARBA00004141"/>
    </source>
</evidence>
<evidence type="ECO:0000256" key="6">
    <source>
        <dbReference type="SAM" id="Phobius"/>
    </source>
</evidence>
<evidence type="ECO:0000256" key="4">
    <source>
        <dbReference type="ARBA" id="ARBA00022989"/>
    </source>
</evidence>
<reference evidence="10" key="1">
    <citation type="submission" date="2017-02" db="UniProtKB">
        <authorList>
            <consortium name="WormBaseParasite"/>
        </authorList>
    </citation>
    <scope>IDENTIFICATION</scope>
</reference>
<dbReference type="InterPro" id="IPR036259">
    <property type="entry name" value="MFS_trans_sf"/>
</dbReference>